<dbReference type="FunFam" id="2.10.70.10:FF:000003">
    <property type="entry name" value="Versican core protein"/>
    <property type="match status" value="1"/>
</dbReference>
<protein>
    <recommendedName>
        <fullName evidence="13">PG-M</fullName>
    </recommendedName>
</protein>
<feature type="compositionally biased region" description="Polar residues" evidence="16">
    <location>
        <begin position="799"/>
        <end position="823"/>
    </location>
</feature>
<evidence type="ECO:0000256" key="8">
    <source>
        <dbReference type="ARBA" id="ARBA00023157"/>
    </source>
</evidence>
<dbReference type="PROSITE" id="PS50923">
    <property type="entry name" value="SUSHI"/>
    <property type="match status" value="1"/>
</dbReference>
<evidence type="ECO:0000256" key="15">
    <source>
        <dbReference type="PROSITE-ProRule" id="PRU00302"/>
    </source>
</evidence>
<dbReference type="SUPFAM" id="SSF56436">
    <property type="entry name" value="C-type lectin-like"/>
    <property type="match status" value="1"/>
</dbReference>
<dbReference type="InterPro" id="IPR050691">
    <property type="entry name" value="Hyaluronan_bind_Proteoglycan"/>
</dbReference>
<feature type="region of interest" description="Disordered" evidence="16">
    <location>
        <begin position="609"/>
        <end position="829"/>
    </location>
</feature>
<dbReference type="SMART" id="SM00034">
    <property type="entry name" value="CLECT"/>
    <property type="match status" value="1"/>
</dbReference>
<keyword evidence="6" id="KW-0732">Signal</keyword>
<feature type="region of interest" description="Disordered" evidence="16">
    <location>
        <begin position="1165"/>
        <end position="1194"/>
    </location>
</feature>
<comment type="caution">
    <text evidence="14">Lacks conserved residue(s) required for the propagation of feature annotation.</text>
</comment>
<dbReference type="InterPro" id="IPR000436">
    <property type="entry name" value="Sushi_SCR_CCP_dom"/>
</dbReference>
<evidence type="ECO:0000256" key="12">
    <source>
        <dbReference type="ARBA" id="ARBA00043896"/>
    </source>
</evidence>
<dbReference type="SUPFAM" id="SSF57196">
    <property type="entry name" value="EGF/Laminin"/>
    <property type="match status" value="1"/>
</dbReference>
<sequence>IVTAVYGTPATATVTSIFPDIYQEVDYENISNLSQAESKPAVQTTTKPEGEPATVSTAPDTSSVLTSIAEESSGDQIPGMFTKEYATTTSTVSFLFSTEKPTTISHESVKAESEVTEETEGPLGSEKPSVSPAVDEAETKPVLSSTDEECTGDHTADMSVTTAVSSVHSTVKAEQMTTTVMPHVMSTTTSPEETAAIDPTETPTDSKELATPGVGDTETGSTDEENSGDETSPMTTQESPVTEAHLHSSTAKPLQTSTSPVYESVADLTSPETTADSEETKQTDITNTGQPSGVPSSVKSTVISVLPDSDEESSGDQTPDMFTKDSPTTTVSSVFSTEEHTTTSQETVTDESEVTEQTERPSGSDKPSVTISVLPSTDDQSSGHQTSEGFTTDASATKDPLLASTVQPIASVHSTEAPSESDVVVQFVTTFSPKPDMTTPEESFEQARSEITFTHHPHTDVSSEETAMPTTSPMLPEEDSSQSFETITAPAQSSESTFVSTASPVKNDALLSTSEAEEQVEALSQVPTTEETSAEGSSEQETVVEETSIPTIVSPLTEKVLETKVYSTPSAITDIDEMVDYESISEPVQVESTPSIVITTTKPEVEVTALSTAPTQTVPTQKIESVSSSSESSSTSRSEEVSSPSVTQSVLASYSSESSLGEKVTIASTVKPESDTTEETTSSLSVTQTELAAAVTGSPFLTTPRAEIESAGSESSPEENTVSEKPEIDTMEETTQSSAEIQTGFLPGVTSPPSRQSPDAGAESLSVVSSSEKQEAQGEIEEVVTPATEMPTREKPEYTTVSPAETQNQTESVTTIHSIPSSVSEEEETVDYDNVSGPTLVEGEPPIKGVETTTSAETRLDLGHMIVGETVEIAGIHSCAENICLNGGSCYRSGSLPSCSCAPGYSGDRCETDVDECQSNPCHNGGTCVDGLNSFTCVCLSSYAGFYCEEDTETCDYGWHKFQGHCYKYIPQRRNWDTAERECRVQGSHLASILSHDEQQFVNRLGQDYQWIGLNDKMYENDFCWTDSMPMQYENWRPNQPDSFFSSGEDCVVMIWHEDGQWNDVPCNYHLTFTCKKGTVACNQPPLVQNARTFGRKRSRYEINALVRYQCRDGFIQRHVPTIRCREDGRWDIPKIACMSPSNFQRAFSRRQSYSLFSSNNYKRRSDEAAARHHHPHHRGRREGRSVIRRSRRQ</sequence>
<dbReference type="PROSITE" id="PS01186">
    <property type="entry name" value="EGF_2"/>
    <property type="match status" value="1"/>
</dbReference>
<name>A0AAN8LIA9_9TELE</name>
<keyword evidence="4" id="KW-0272">Extracellular matrix</keyword>
<dbReference type="PANTHER" id="PTHR22804:SF6">
    <property type="entry name" value="VERSICAN CORE PROTEIN"/>
    <property type="match status" value="1"/>
</dbReference>
<evidence type="ECO:0000256" key="6">
    <source>
        <dbReference type="ARBA" id="ARBA00022729"/>
    </source>
</evidence>
<evidence type="ECO:0000256" key="13">
    <source>
        <dbReference type="ARBA" id="ARBA00044266"/>
    </source>
</evidence>
<feature type="compositionally biased region" description="Low complexity" evidence="16">
    <location>
        <begin position="326"/>
        <end position="347"/>
    </location>
</feature>
<dbReference type="CDD" id="cd00054">
    <property type="entry name" value="EGF_CA"/>
    <property type="match status" value="2"/>
</dbReference>
<feature type="compositionally biased region" description="Polar residues" evidence="16">
    <location>
        <begin position="175"/>
        <end position="192"/>
    </location>
</feature>
<feature type="compositionally biased region" description="Low complexity" evidence="16">
    <location>
        <begin position="528"/>
        <end position="548"/>
    </location>
</feature>
<evidence type="ECO:0000256" key="10">
    <source>
        <dbReference type="ARBA" id="ARBA00023273"/>
    </source>
</evidence>
<dbReference type="FunFam" id="3.10.100.10:FF:000003">
    <property type="entry name" value="Versican core protein"/>
    <property type="match status" value="1"/>
</dbReference>
<feature type="compositionally biased region" description="Polar residues" evidence="16">
    <location>
        <begin position="481"/>
        <end position="514"/>
    </location>
</feature>
<dbReference type="GO" id="GO:0072534">
    <property type="term" value="C:perineuronal net"/>
    <property type="evidence" value="ECO:0007669"/>
    <property type="project" value="TreeGrafter"/>
</dbReference>
<feature type="compositionally biased region" description="Low complexity" evidence="16">
    <location>
        <begin position="159"/>
        <end position="170"/>
    </location>
</feature>
<dbReference type="SMART" id="SM00032">
    <property type="entry name" value="CCP"/>
    <property type="match status" value="1"/>
</dbReference>
<feature type="disulfide bond" evidence="14">
    <location>
        <begin position="939"/>
        <end position="948"/>
    </location>
</feature>
<dbReference type="SMART" id="SM00179">
    <property type="entry name" value="EGF_CA"/>
    <property type="match status" value="2"/>
</dbReference>
<feature type="disulfide bond" evidence="15">
    <location>
        <begin position="1082"/>
        <end position="1125"/>
    </location>
</feature>
<dbReference type="AlphaFoldDB" id="A0AAN8LIA9"/>
<comment type="function">
    <text evidence="12">May play a role in intercellular signaling and in connecting cells with the extracellular matrix. May take part in the regulation of cell motility, growth and differentiation. Binds hyaluronic acid.</text>
</comment>
<dbReference type="PROSITE" id="PS50041">
    <property type="entry name" value="C_TYPE_LECTIN_2"/>
    <property type="match status" value="1"/>
</dbReference>
<dbReference type="Pfam" id="PF00059">
    <property type="entry name" value="Lectin_C"/>
    <property type="match status" value="1"/>
</dbReference>
<feature type="compositionally biased region" description="Polar residues" evidence="16">
    <location>
        <begin position="365"/>
        <end position="395"/>
    </location>
</feature>
<keyword evidence="3" id="KW-0964">Secreted</keyword>
<dbReference type="InterPro" id="IPR016187">
    <property type="entry name" value="CTDL_fold"/>
</dbReference>
<feature type="compositionally biased region" description="Polar residues" evidence="16">
    <location>
        <begin position="247"/>
        <end position="261"/>
    </location>
</feature>
<dbReference type="PROSITE" id="PS00022">
    <property type="entry name" value="EGF_1"/>
    <property type="match status" value="2"/>
</dbReference>
<feature type="compositionally biased region" description="Basic residues" evidence="16">
    <location>
        <begin position="1172"/>
        <end position="1194"/>
    </location>
</feature>
<keyword evidence="15" id="KW-0768">Sushi</keyword>
<dbReference type="InterPro" id="IPR000742">
    <property type="entry name" value="EGF"/>
</dbReference>
<dbReference type="GO" id="GO:0045202">
    <property type="term" value="C:synapse"/>
    <property type="evidence" value="ECO:0007669"/>
    <property type="project" value="TreeGrafter"/>
</dbReference>
<keyword evidence="8 14" id="KW-1015">Disulfide bond</keyword>
<evidence type="ECO:0000256" key="7">
    <source>
        <dbReference type="ARBA" id="ARBA00022737"/>
    </source>
</evidence>
<evidence type="ECO:0000256" key="1">
    <source>
        <dbReference type="ARBA" id="ARBA00004316"/>
    </source>
</evidence>
<dbReference type="PROSITE" id="PS01187">
    <property type="entry name" value="EGF_CA"/>
    <property type="match status" value="1"/>
</dbReference>
<feature type="domain" description="Sushi" evidence="19">
    <location>
        <begin position="1080"/>
        <end position="1140"/>
    </location>
</feature>
<evidence type="ECO:0000313" key="21">
    <source>
        <dbReference type="Proteomes" id="UP001356427"/>
    </source>
</evidence>
<keyword evidence="9" id="KW-0325">Glycoprotein</keyword>
<feature type="disulfide bond" evidence="15">
    <location>
        <begin position="1111"/>
        <end position="1138"/>
    </location>
</feature>
<reference evidence="20 21" key="1">
    <citation type="submission" date="2021-04" db="EMBL/GenBank/DDBJ databases">
        <authorList>
            <person name="De Guttry C."/>
            <person name="Zahm M."/>
            <person name="Klopp C."/>
            <person name="Cabau C."/>
            <person name="Louis A."/>
            <person name="Berthelot C."/>
            <person name="Parey E."/>
            <person name="Roest Crollius H."/>
            <person name="Montfort J."/>
            <person name="Robinson-Rechavi M."/>
            <person name="Bucao C."/>
            <person name="Bouchez O."/>
            <person name="Gislard M."/>
            <person name="Lluch J."/>
            <person name="Milhes M."/>
            <person name="Lampietro C."/>
            <person name="Lopez Roques C."/>
            <person name="Donnadieu C."/>
            <person name="Braasch I."/>
            <person name="Desvignes T."/>
            <person name="Postlethwait J."/>
            <person name="Bobe J."/>
            <person name="Wedekind C."/>
            <person name="Guiguen Y."/>
        </authorList>
    </citation>
    <scope>NUCLEOTIDE SEQUENCE [LARGE SCALE GENOMIC DNA]</scope>
    <source>
        <strain evidence="20">Cs_M1</strain>
        <tissue evidence="20">Blood</tissue>
    </source>
</reference>
<feature type="disulfide bond" evidence="14">
    <location>
        <begin position="901"/>
        <end position="910"/>
    </location>
</feature>
<dbReference type="GO" id="GO:0042995">
    <property type="term" value="C:cell projection"/>
    <property type="evidence" value="ECO:0007669"/>
    <property type="project" value="UniProtKB-SubCell"/>
</dbReference>
<dbReference type="SUPFAM" id="SSF57535">
    <property type="entry name" value="Complement control module/SCR domain"/>
    <property type="match status" value="1"/>
</dbReference>
<keyword evidence="7" id="KW-0677">Repeat</keyword>
<feature type="domain" description="C-type lectin" evidence="18">
    <location>
        <begin position="962"/>
        <end position="1076"/>
    </location>
</feature>
<evidence type="ECO:0000259" key="18">
    <source>
        <dbReference type="PROSITE" id="PS50041"/>
    </source>
</evidence>
<comment type="subcellular location">
    <subcellularLocation>
        <location evidence="1">Cell projection</location>
    </subcellularLocation>
    <subcellularLocation>
        <location evidence="2">Secreted</location>
        <location evidence="2">Extracellular space</location>
        <location evidence="2">Extracellular matrix</location>
    </subcellularLocation>
</comment>
<feature type="non-terminal residue" evidence="20">
    <location>
        <position position="1"/>
    </location>
</feature>
<evidence type="ECO:0000256" key="2">
    <source>
        <dbReference type="ARBA" id="ARBA00004498"/>
    </source>
</evidence>
<organism evidence="20 21">
    <name type="scientific">Coregonus suidteri</name>
    <dbReference type="NCBI Taxonomy" id="861788"/>
    <lineage>
        <taxon>Eukaryota</taxon>
        <taxon>Metazoa</taxon>
        <taxon>Chordata</taxon>
        <taxon>Craniata</taxon>
        <taxon>Vertebrata</taxon>
        <taxon>Euteleostomi</taxon>
        <taxon>Actinopterygii</taxon>
        <taxon>Neopterygii</taxon>
        <taxon>Teleostei</taxon>
        <taxon>Protacanthopterygii</taxon>
        <taxon>Salmoniformes</taxon>
        <taxon>Salmonidae</taxon>
        <taxon>Coregoninae</taxon>
        <taxon>Coregonus</taxon>
    </lineage>
</organism>
<dbReference type="Gene3D" id="2.10.70.10">
    <property type="entry name" value="Complement Module, domain 1"/>
    <property type="match status" value="1"/>
</dbReference>
<feature type="region of interest" description="Disordered" evidence="16">
    <location>
        <begin position="432"/>
        <end position="549"/>
    </location>
</feature>
<evidence type="ECO:0000256" key="3">
    <source>
        <dbReference type="ARBA" id="ARBA00022525"/>
    </source>
</evidence>
<dbReference type="GO" id="GO:0010001">
    <property type="term" value="P:glial cell differentiation"/>
    <property type="evidence" value="ECO:0007669"/>
    <property type="project" value="TreeGrafter"/>
</dbReference>
<feature type="compositionally biased region" description="Polar residues" evidence="16">
    <location>
        <begin position="283"/>
        <end position="303"/>
    </location>
</feature>
<dbReference type="CDD" id="cd03588">
    <property type="entry name" value="CLECT_CSPGs"/>
    <property type="match status" value="1"/>
</dbReference>
<evidence type="ECO:0000256" key="4">
    <source>
        <dbReference type="ARBA" id="ARBA00022530"/>
    </source>
</evidence>
<dbReference type="GO" id="GO:0002052">
    <property type="term" value="P:positive regulation of neuroblast proliferation"/>
    <property type="evidence" value="ECO:0007669"/>
    <property type="project" value="TreeGrafter"/>
</dbReference>
<dbReference type="InterPro" id="IPR016186">
    <property type="entry name" value="C-type_lectin-like/link_sf"/>
</dbReference>
<dbReference type="InterPro" id="IPR000152">
    <property type="entry name" value="EGF-type_Asp/Asn_hydroxyl_site"/>
</dbReference>
<feature type="compositionally biased region" description="Low complexity" evidence="16">
    <location>
        <begin position="679"/>
        <end position="690"/>
    </location>
</feature>
<feature type="compositionally biased region" description="Polar residues" evidence="16">
    <location>
        <begin position="609"/>
        <end position="623"/>
    </location>
</feature>
<dbReference type="PROSITE" id="PS00010">
    <property type="entry name" value="ASX_HYDROXYL"/>
    <property type="match status" value="1"/>
</dbReference>
<dbReference type="Pfam" id="PF00008">
    <property type="entry name" value="EGF"/>
    <property type="match status" value="2"/>
</dbReference>
<feature type="compositionally biased region" description="Polar residues" evidence="16">
    <location>
        <begin position="229"/>
        <end position="240"/>
    </location>
</feature>
<dbReference type="SMART" id="SM00181">
    <property type="entry name" value="EGF"/>
    <property type="match status" value="2"/>
</dbReference>
<evidence type="ECO:0000259" key="19">
    <source>
        <dbReference type="PROSITE" id="PS50923"/>
    </source>
</evidence>
<feature type="domain" description="EGF-like" evidence="17">
    <location>
        <begin position="875"/>
        <end position="911"/>
    </location>
</feature>
<feature type="compositionally biased region" description="Low complexity" evidence="16">
    <location>
        <begin position="624"/>
        <end position="659"/>
    </location>
</feature>
<dbReference type="InterPro" id="IPR035976">
    <property type="entry name" value="Sushi/SCR/CCP_sf"/>
</dbReference>
<evidence type="ECO:0000313" key="20">
    <source>
        <dbReference type="EMBL" id="KAK6312812.1"/>
    </source>
</evidence>
<feature type="compositionally biased region" description="Polar residues" evidence="16">
    <location>
        <begin position="35"/>
        <end position="47"/>
    </location>
</feature>
<keyword evidence="11" id="KW-0373">Hyaluronic acid</keyword>
<dbReference type="Proteomes" id="UP001356427">
    <property type="component" value="Unassembled WGS sequence"/>
</dbReference>
<dbReference type="CDD" id="cd00033">
    <property type="entry name" value="CCP"/>
    <property type="match status" value="1"/>
</dbReference>
<proteinExistence type="predicted"/>
<gene>
    <name evidence="20" type="ORF">J4Q44_G00161590</name>
</gene>
<dbReference type="PROSITE" id="PS00615">
    <property type="entry name" value="C_TYPE_LECTIN_1"/>
    <property type="match status" value="1"/>
</dbReference>
<dbReference type="GO" id="GO:0005615">
    <property type="term" value="C:extracellular space"/>
    <property type="evidence" value="ECO:0007669"/>
    <property type="project" value="TreeGrafter"/>
</dbReference>
<evidence type="ECO:0000256" key="11">
    <source>
        <dbReference type="ARBA" id="ARBA00023290"/>
    </source>
</evidence>
<evidence type="ECO:0000256" key="5">
    <source>
        <dbReference type="ARBA" id="ARBA00022536"/>
    </source>
</evidence>
<dbReference type="FunFam" id="2.10.25.10:FF:000143">
    <property type="entry name" value="Protein crumbs 1"/>
    <property type="match status" value="1"/>
</dbReference>
<evidence type="ECO:0000256" key="14">
    <source>
        <dbReference type="PROSITE-ProRule" id="PRU00076"/>
    </source>
</evidence>
<dbReference type="PANTHER" id="PTHR22804">
    <property type="entry name" value="AGGRECAN/VERSICAN PROTEOGLYCAN"/>
    <property type="match status" value="1"/>
</dbReference>
<dbReference type="Gene3D" id="2.10.25.10">
    <property type="entry name" value="Laminin"/>
    <property type="match status" value="2"/>
</dbReference>
<accession>A0AAN8LIA9</accession>
<keyword evidence="5 14" id="KW-0245">EGF-like domain</keyword>
<dbReference type="InterPro" id="IPR033987">
    <property type="entry name" value="CSPG_CTLD"/>
</dbReference>
<dbReference type="Pfam" id="PF00084">
    <property type="entry name" value="Sushi"/>
    <property type="match status" value="1"/>
</dbReference>
<dbReference type="InterPro" id="IPR001304">
    <property type="entry name" value="C-type_lectin-like"/>
</dbReference>
<feature type="domain" description="EGF-like" evidence="17">
    <location>
        <begin position="913"/>
        <end position="949"/>
    </location>
</feature>
<dbReference type="PROSITE" id="PS50026">
    <property type="entry name" value="EGF_3"/>
    <property type="match status" value="2"/>
</dbReference>
<dbReference type="GO" id="GO:0007417">
    <property type="term" value="P:central nervous system development"/>
    <property type="evidence" value="ECO:0007669"/>
    <property type="project" value="TreeGrafter"/>
</dbReference>
<dbReference type="EMBL" id="JAGTTL010000014">
    <property type="protein sequence ID" value="KAK6312812.1"/>
    <property type="molecule type" value="Genomic_DNA"/>
</dbReference>
<feature type="region of interest" description="Disordered" evidence="16">
    <location>
        <begin position="102"/>
        <end position="399"/>
    </location>
</feature>
<dbReference type="Gene3D" id="3.10.100.10">
    <property type="entry name" value="Mannose-Binding Protein A, subunit A"/>
    <property type="match status" value="1"/>
</dbReference>
<keyword evidence="21" id="KW-1185">Reference proteome</keyword>
<feature type="compositionally biased region" description="Polar residues" evidence="16">
    <location>
        <begin position="464"/>
        <end position="473"/>
    </location>
</feature>
<evidence type="ECO:0000256" key="16">
    <source>
        <dbReference type="SAM" id="MobiDB-lite"/>
    </source>
</evidence>
<evidence type="ECO:0000256" key="9">
    <source>
        <dbReference type="ARBA" id="ARBA00023180"/>
    </source>
</evidence>
<dbReference type="GO" id="GO:0005509">
    <property type="term" value="F:calcium ion binding"/>
    <property type="evidence" value="ECO:0007669"/>
    <property type="project" value="InterPro"/>
</dbReference>
<feature type="region of interest" description="Disordered" evidence="16">
    <location>
        <begin position="35"/>
        <end position="61"/>
    </location>
</feature>
<dbReference type="GO" id="GO:0005540">
    <property type="term" value="F:hyaluronic acid binding"/>
    <property type="evidence" value="ECO:0007669"/>
    <property type="project" value="UniProtKB-KW"/>
</dbReference>
<dbReference type="InterPro" id="IPR001881">
    <property type="entry name" value="EGF-like_Ca-bd_dom"/>
</dbReference>
<keyword evidence="10" id="KW-0966">Cell projection</keyword>
<comment type="caution">
    <text evidence="20">The sequence shown here is derived from an EMBL/GenBank/DDBJ whole genome shotgun (WGS) entry which is preliminary data.</text>
</comment>
<evidence type="ECO:0000259" key="17">
    <source>
        <dbReference type="PROSITE" id="PS50026"/>
    </source>
</evidence>
<dbReference type="InterPro" id="IPR018378">
    <property type="entry name" value="C-type_lectin_CS"/>
</dbReference>
<dbReference type="InterPro" id="IPR018097">
    <property type="entry name" value="EGF_Ca-bd_CS"/>
</dbReference>
<dbReference type="GO" id="GO:0001501">
    <property type="term" value="P:skeletal system development"/>
    <property type="evidence" value="ECO:0007669"/>
    <property type="project" value="TreeGrafter"/>
</dbReference>